<evidence type="ECO:0000313" key="2">
    <source>
        <dbReference type="Proteomes" id="UP001338137"/>
    </source>
</evidence>
<dbReference type="EMBL" id="JARLKY010000088">
    <property type="protein sequence ID" value="MEC0231168.1"/>
    <property type="molecule type" value="Genomic_DNA"/>
</dbReference>
<dbReference type="Proteomes" id="UP001338137">
    <property type="component" value="Unassembled WGS sequence"/>
</dbReference>
<reference evidence="1 2" key="1">
    <citation type="submission" date="2023-03" db="EMBL/GenBank/DDBJ databases">
        <title>Bacillus Genome Sequencing.</title>
        <authorList>
            <person name="Dunlap C."/>
        </authorList>
    </citation>
    <scope>NUCLEOTIDE SEQUENCE [LARGE SCALE GENOMIC DNA]</scope>
    <source>
        <strain evidence="1 2">BD-533</strain>
    </source>
</reference>
<sequence>MQTIRVNEFPPTLNELNNMHFMKRAKLKEVWESIVGRACLEHMVSPVAKVSITLEFFFPDKRRRDPDNHAFAAKFLLDGLVKAGVLTDDSFDEVTELRIVKGGVSKPKHILIHLVEVPA</sequence>
<dbReference type="SUPFAM" id="SSF103084">
    <property type="entry name" value="Holliday junction resolvase RusA"/>
    <property type="match status" value="1"/>
</dbReference>
<name>A0ABU6GAE1_9BACL</name>
<dbReference type="InterPro" id="IPR036614">
    <property type="entry name" value="RusA-like_sf"/>
</dbReference>
<evidence type="ECO:0000313" key="1">
    <source>
        <dbReference type="EMBL" id="MEC0231168.1"/>
    </source>
</evidence>
<dbReference type="Gene3D" id="3.30.1330.70">
    <property type="entry name" value="Holliday junction resolvase RusA"/>
    <property type="match status" value="1"/>
</dbReference>
<gene>
    <name evidence="1" type="ORF">P4I72_29135</name>
</gene>
<protein>
    <submittedName>
        <fullName evidence="1">Uncharacterized protein</fullName>
    </submittedName>
</protein>
<accession>A0ABU6GAE1</accession>
<comment type="caution">
    <text evidence="1">The sequence shown here is derived from an EMBL/GenBank/DDBJ whole genome shotgun (WGS) entry which is preliminary data.</text>
</comment>
<organism evidence="1 2">
    <name type="scientific">Paenibacillus alba</name>
    <dbReference type="NCBI Taxonomy" id="1197127"/>
    <lineage>
        <taxon>Bacteria</taxon>
        <taxon>Bacillati</taxon>
        <taxon>Bacillota</taxon>
        <taxon>Bacilli</taxon>
        <taxon>Bacillales</taxon>
        <taxon>Paenibacillaceae</taxon>
        <taxon>Paenibacillus</taxon>
    </lineage>
</organism>
<proteinExistence type="predicted"/>
<dbReference type="RefSeq" id="WP_326075110.1">
    <property type="nucleotide sequence ID" value="NZ_JARLKY010000088.1"/>
</dbReference>
<keyword evidence="2" id="KW-1185">Reference proteome</keyword>